<comment type="similarity">
    <text evidence="2">Belongs to the peptidase A1 family.</text>
</comment>
<evidence type="ECO:0000256" key="2">
    <source>
        <dbReference type="ARBA" id="ARBA00007447"/>
    </source>
</evidence>
<dbReference type="PROSITE" id="PS51257">
    <property type="entry name" value="PROKAR_LIPOPROTEIN"/>
    <property type="match status" value="1"/>
</dbReference>
<evidence type="ECO:0000256" key="7">
    <source>
        <dbReference type="ARBA" id="ARBA00022801"/>
    </source>
</evidence>
<accession>A0A914DUB8</accession>
<evidence type="ECO:0000256" key="9">
    <source>
        <dbReference type="ARBA" id="ARBA00023180"/>
    </source>
</evidence>
<evidence type="ECO:0000313" key="14">
    <source>
        <dbReference type="WBParaSite" id="ACRNAN_scaffold398.g7573.t1"/>
    </source>
</evidence>
<reference evidence="14" key="1">
    <citation type="submission" date="2022-11" db="UniProtKB">
        <authorList>
            <consortium name="WormBaseParasite"/>
        </authorList>
    </citation>
    <scope>IDENTIFICATION</scope>
</reference>
<evidence type="ECO:0000256" key="4">
    <source>
        <dbReference type="ARBA" id="ARBA00022670"/>
    </source>
</evidence>
<dbReference type="GO" id="GO:0006508">
    <property type="term" value="P:proteolysis"/>
    <property type="evidence" value="ECO:0007669"/>
    <property type="project" value="UniProtKB-KW"/>
</dbReference>
<feature type="chain" id="PRO_5037218346" evidence="11">
    <location>
        <begin position="17"/>
        <end position="383"/>
    </location>
</feature>
<dbReference type="CDD" id="cd05471">
    <property type="entry name" value="pepsin_like"/>
    <property type="match status" value="1"/>
</dbReference>
<evidence type="ECO:0000256" key="8">
    <source>
        <dbReference type="ARBA" id="ARBA00023157"/>
    </source>
</evidence>
<feature type="signal peptide" evidence="11">
    <location>
        <begin position="1"/>
        <end position="16"/>
    </location>
</feature>
<protein>
    <submittedName>
        <fullName evidence="14">Peptidase A1 domain-containing protein</fullName>
    </submittedName>
</protein>
<keyword evidence="7" id="KW-0378">Hydrolase</keyword>
<dbReference type="GO" id="GO:0005764">
    <property type="term" value="C:lysosome"/>
    <property type="evidence" value="ECO:0007669"/>
    <property type="project" value="TreeGrafter"/>
</dbReference>
<evidence type="ECO:0000256" key="11">
    <source>
        <dbReference type="SAM" id="SignalP"/>
    </source>
</evidence>
<evidence type="ECO:0000256" key="1">
    <source>
        <dbReference type="ARBA" id="ARBA00004613"/>
    </source>
</evidence>
<proteinExistence type="inferred from homology"/>
<dbReference type="Gene3D" id="2.40.70.10">
    <property type="entry name" value="Acid Proteases"/>
    <property type="match status" value="2"/>
</dbReference>
<comment type="subcellular location">
    <subcellularLocation>
        <location evidence="1">Secreted</location>
    </subcellularLocation>
</comment>
<sequence length="383" mass="41374">MKLFLFILALVGVACAVVQIGITKVASPRTRLVKAGLWPTYRKYKEALRLQNKAAGIVQQPVTDYEDFEYVGNITIGTPGQPFIVLLDTSSANLWIPNKSCKGCSGKNTFDQHKSSTYHTDNQAWNNGGNLPGYLGIDTVTIVGSGANLSIPNSTFTQATSIGQPFQNDIADGIFGLAFQSLSVDQVLPPLVNAINQGLLEHPYFTVFLQKKGLIDGAPGGVVTYGGQDTTNCDANIRWIPLSSATYFQFRMTSISLGSYSNSKGWQVISDTTTSFIGAPQSITDALAKQVGATYDDMYGAYFIDCNATLAPLNMVIGGYTFSLNEKQLIVDAGNGQCYWAFFPSDFAGFGPSWVLGDPFIRTYCSTYDLGGKRIGFSLSNDA</sequence>
<feature type="active site" evidence="10">
    <location>
        <position position="88"/>
    </location>
</feature>
<organism evidence="13 14">
    <name type="scientific">Acrobeloides nanus</name>
    <dbReference type="NCBI Taxonomy" id="290746"/>
    <lineage>
        <taxon>Eukaryota</taxon>
        <taxon>Metazoa</taxon>
        <taxon>Ecdysozoa</taxon>
        <taxon>Nematoda</taxon>
        <taxon>Chromadorea</taxon>
        <taxon>Rhabditida</taxon>
        <taxon>Tylenchina</taxon>
        <taxon>Cephalobomorpha</taxon>
        <taxon>Cephaloboidea</taxon>
        <taxon>Cephalobidae</taxon>
        <taxon>Acrobeloides</taxon>
    </lineage>
</organism>
<dbReference type="Pfam" id="PF00026">
    <property type="entry name" value="Asp"/>
    <property type="match status" value="1"/>
</dbReference>
<evidence type="ECO:0000256" key="10">
    <source>
        <dbReference type="PIRSR" id="PIRSR601461-1"/>
    </source>
</evidence>
<dbReference type="FunFam" id="2.40.70.10:FF:000008">
    <property type="entry name" value="Cathepsin D"/>
    <property type="match status" value="1"/>
</dbReference>
<dbReference type="Proteomes" id="UP000887540">
    <property type="component" value="Unplaced"/>
</dbReference>
<keyword evidence="9" id="KW-0325">Glycoprotein</keyword>
<feature type="active site" evidence="10">
    <location>
        <position position="271"/>
    </location>
</feature>
<evidence type="ECO:0000256" key="6">
    <source>
        <dbReference type="ARBA" id="ARBA00022750"/>
    </source>
</evidence>
<dbReference type="PROSITE" id="PS51767">
    <property type="entry name" value="PEPTIDASE_A1"/>
    <property type="match status" value="1"/>
</dbReference>
<name>A0A914DUB8_9BILA</name>
<dbReference type="GO" id="GO:0005576">
    <property type="term" value="C:extracellular region"/>
    <property type="evidence" value="ECO:0007669"/>
    <property type="project" value="UniProtKB-SubCell"/>
</dbReference>
<dbReference type="GO" id="GO:0004190">
    <property type="term" value="F:aspartic-type endopeptidase activity"/>
    <property type="evidence" value="ECO:0007669"/>
    <property type="project" value="UniProtKB-KW"/>
</dbReference>
<keyword evidence="13" id="KW-1185">Reference proteome</keyword>
<keyword evidence="8" id="KW-1015">Disulfide bond</keyword>
<dbReference type="InterPro" id="IPR001461">
    <property type="entry name" value="Aspartic_peptidase_A1"/>
</dbReference>
<dbReference type="SUPFAM" id="SSF50630">
    <property type="entry name" value="Acid proteases"/>
    <property type="match status" value="1"/>
</dbReference>
<feature type="domain" description="Peptidase A1" evidence="12">
    <location>
        <begin position="70"/>
        <end position="378"/>
    </location>
</feature>
<dbReference type="InterPro" id="IPR033121">
    <property type="entry name" value="PEPTIDASE_A1"/>
</dbReference>
<dbReference type="InterPro" id="IPR034164">
    <property type="entry name" value="Pepsin-like_dom"/>
</dbReference>
<keyword evidence="6" id="KW-0064">Aspartyl protease</keyword>
<dbReference type="InterPro" id="IPR021109">
    <property type="entry name" value="Peptidase_aspartic_dom_sf"/>
</dbReference>
<dbReference type="PANTHER" id="PTHR47966">
    <property type="entry name" value="BETA-SITE APP-CLEAVING ENZYME, ISOFORM A-RELATED"/>
    <property type="match status" value="1"/>
</dbReference>
<dbReference type="PANTHER" id="PTHR47966:SF45">
    <property type="entry name" value="PEPTIDASE A1 DOMAIN-CONTAINING PROTEIN"/>
    <property type="match status" value="1"/>
</dbReference>
<dbReference type="WBParaSite" id="ACRNAN_scaffold398.g7573.t1">
    <property type="protein sequence ID" value="ACRNAN_scaffold398.g7573.t1"/>
    <property type="gene ID" value="ACRNAN_scaffold398.g7573"/>
</dbReference>
<keyword evidence="3" id="KW-0964">Secreted</keyword>
<evidence type="ECO:0000259" key="12">
    <source>
        <dbReference type="PROSITE" id="PS51767"/>
    </source>
</evidence>
<dbReference type="PRINTS" id="PR00792">
    <property type="entry name" value="PEPSIN"/>
</dbReference>
<keyword evidence="4" id="KW-0645">Protease</keyword>
<dbReference type="FunFam" id="2.40.70.10:FF:000058">
    <property type="entry name" value="ASpartyl Protease"/>
    <property type="match status" value="1"/>
</dbReference>
<evidence type="ECO:0000256" key="3">
    <source>
        <dbReference type="ARBA" id="ARBA00022525"/>
    </source>
</evidence>
<evidence type="ECO:0000256" key="5">
    <source>
        <dbReference type="ARBA" id="ARBA00022729"/>
    </source>
</evidence>
<keyword evidence="5 11" id="KW-0732">Signal</keyword>
<evidence type="ECO:0000313" key="13">
    <source>
        <dbReference type="Proteomes" id="UP000887540"/>
    </source>
</evidence>
<dbReference type="AlphaFoldDB" id="A0A914DUB8"/>